<gene>
    <name evidence="7" type="ORF">H8718_00210</name>
</gene>
<feature type="domain" description="Glycoside hydrolase family 29 N-terminal" evidence="6">
    <location>
        <begin position="46"/>
        <end position="343"/>
    </location>
</feature>
<evidence type="ECO:0000256" key="3">
    <source>
        <dbReference type="ARBA" id="ARBA00022729"/>
    </source>
</evidence>
<dbReference type="Pfam" id="PF01120">
    <property type="entry name" value="Alpha_L_fucos"/>
    <property type="match status" value="1"/>
</dbReference>
<protein>
    <recommendedName>
        <fullName evidence="2">alpha-L-fucosidase</fullName>
        <ecNumber evidence="2">3.2.1.51</ecNumber>
    </recommendedName>
</protein>
<keyword evidence="4" id="KW-0378">Hydrolase</keyword>
<dbReference type="FunFam" id="3.20.20.80:FF:000052">
    <property type="entry name" value="Putative alpha-L-fucosidase 1"/>
    <property type="match status" value="1"/>
</dbReference>
<keyword evidence="8" id="KW-1185">Reference proteome</keyword>
<dbReference type="GO" id="GO:0016139">
    <property type="term" value="P:glycoside catabolic process"/>
    <property type="evidence" value="ECO:0007669"/>
    <property type="project" value="TreeGrafter"/>
</dbReference>
<dbReference type="PANTHER" id="PTHR10030:SF37">
    <property type="entry name" value="ALPHA-L-FUCOSIDASE-RELATED"/>
    <property type="match status" value="1"/>
</dbReference>
<organism evidence="7 8">
    <name type="scientific">Zhenhengia yiwuensis</name>
    <dbReference type="NCBI Taxonomy" id="2763666"/>
    <lineage>
        <taxon>Bacteria</taxon>
        <taxon>Bacillati</taxon>
        <taxon>Bacillota</taxon>
        <taxon>Clostridia</taxon>
        <taxon>Lachnospirales</taxon>
        <taxon>Lachnospiraceae</taxon>
        <taxon>Zhenhengia</taxon>
    </lineage>
</organism>
<evidence type="ECO:0000256" key="4">
    <source>
        <dbReference type="ARBA" id="ARBA00022801"/>
    </source>
</evidence>
<dbReference type="GO" id="GO:0005764">
    <property type="term" value="C:lysosome"/>
    <property type="evidence" value="ECO:0007669"/>
    <property type="project" value="TreeGrafter"/>
</dbReference>
<evidence type="ECO:0000256" key="1">
    <source>
        <dbReference type="ARBA" id="ARBA00007951"/>
    </source>
</evidence>
<evidence type="ECO:0000259" key="6">
    <source>
        <dbReference type="Pfam" id="PF01120"/>
    </source>
</evidence>
<dbReference type="SUPFAM" id="SSF51445">
    <property type="entry name" value="(Trans)glycosidases"/>
    <property type="match status" value="1"/>
</dbReference>
<dbReference type="PANTHER" id="PTHR10030">
    <property type="entry name" value="ALPHA-L-FUCOSIDASE"/>
    <property type="match status" value="1"/>
</dbReference>
<evidence type="ECO:0000313" key="8">
    <source>
        <dbReference type="Proteomes" id="UP000655830"/>
    </source>
</evidence>
<dbReference type="InterPro" id="IPR057739">
    <property type="entry name" value="Glyco_hydro_29_N"/>
</dbReference>
<accession>A0A926EGA8</accession>
<keyword evidence="5" id="KW-0326">Glycosidase</keyword>
<dbReference type="Proteomes" id="UP000655830">
    <property type="component" value="Unassembled WGS sequence"/>
</dbReference>
<comment type="similarity">
    <text evidence="1">Belongs to the glycosyl hydrolase 29 family.</text>
</comment>
<dbReference type="InterPro" id="IPR000933">
    <property type="entry name" value="Glyco_hydro_29"/>
</dbReference>
<dbReference type="AlphaFoldDB" id="A0A926EGA8"/>
<proteinExistence type="inferred from homology"/>
<dbReference type="EMBL" id="JACRSY010000001">
    <property type="protein sequence ID" value="MBC8577962.1"/>
    <property type="molecule type" value="Genomic_DNA"/>
</dbReference>
<keyword evidence="3" id="KW-0732">Signal</keyword>
<name>A0A926EGA8_9FIRM</name>
<dbReference type="GO" id="GO:0004560">
    <property type="term" value="F:alpha-L-fucosidase activity"/>
    <property type="evidence" value="ECO:0007669"/>
    <property type="project" value="InterPro"/>
</dbReference>
<reference evidence="7" key="1">
    <citation type="submission" date="2020-08" db="EMBL/GenBank/DDBJ databases">
        <title>Genome public.</title>
        <authorList>
            <person name="Liu C."/>
            <person name="Sun Q."/>
        </authorList>
    </citation>
    <scope>NUCLEOTIDE SEQUENCE</scope>
    <source>
        <strain evidence="7">NSJ-12</strain>
    </source>
</reference>
<evidence type="ECO:0000256" key="5">
    <source>
        <dbReference type="ARBA" id="ARBA00023295"/>
    </source>
</evidence>
<dbReference type="Gene3D" id="2.60.120.260">
    <property type="entry name" value="Galactose-binding domain-like"/>
    <property type="match status" value="1"/>
</dbReference>
<sequence length="473" mass="54415">MNSLAERLVSVIPSPRQLKWHELKYYAFIHFGMNTFYNSEWGTGKEDPQRFNPTELDTDQWCHTLKEAGMKAVILTCKHHDGFCLWPSKYTEHSVKNSPYKDGNGDIVGEMAASCKKYGLKFGVYLSPWDMHEPCYGDSPKYNEYFVKQLTELLTQYGEIFSVWFDGACGEGPNGKKQEYDWELYHQVIREHQPDAVAAICGEDVRWCGNEAGHCRKAEWNVVPRRLSKQETIAENSQQEDNTEFRERPITPMDQDLGSREVLKDEKDLIWYPAEVDTSIRPGWFYHESENDHVKPLEKLIEIFYNSVGGNASLLLNIPVDTRGLIHEADVQRLKELSSYLKKTFKECITEKAHITSLHAQAEYPVQHVTTRNEDYYKAPDGTEADTICFAFDDVYEINHIVLEEALALSQRIEKFEILAETEEGEKVIYEGTVVGSAKICKFEAVKTSKICIRVLESRVSPTLRFVGIYTVQ</sequence>
<dbReference type="GO" id="GO:0006004">
    <property type="term" value="P:fucose metabolic process"/>
    <property type="evidence" value="ECO:0007669"/>
    <property type="project" value="TreeGrafter"/>
</dbReference>
<dbReference type="Gene3D" id="3.20.20.80">
    <property type="entry name" value="Glycosidases"/>
    <property type="match status" value="1"/>
</dbReference>
<evidence type="ECO:0000256" key="2">
    <source>
        <dbReference type="ARBA" id="ARBA00012662"/>
    </source>
</evidence>
<dbReference type="RefSeq" id="WP_177671286.1">
    <property type="nucleotide sequence ID" value="NZ_JACRSY010000001.1"/>
</dbReference>
<evidence type="ECO:0000313" key="7">
    <source>
        <dbReference type="EMBL" id="MBC8577962.1"/>
    </source>
</evidence>
<comment type="caution">
    <text evidence="7">The sequence shown here is derived from an EMBL/GenBank/DDBJ whole genome shotgun (WGS) entry which is preliminary data.</text>
</comment>
<dbReference type="InterPro" id="IPR017853">
    <property type="entry name" value="GH"/>
</dbReference>
<dbReference type="EC" id="3.2.1.51" evidence="2"/>
<dbReference type="SMART" id="SM00812">
    <property type="entry name" value="Alpha_L_fucos"/>
    <property type="match status" value="1"/>
</dbReference>